<dbReference type="AlphaFoldDB" id="A0A147B8Q5"/>
<organism evidence="1">
    <name type="scientific">Alectorobius mimon</name>
    <dbReference type="NCBI Taxonomy" id="360319"/>
    <lineage>
        <taxon>Eukaryota</taxon>
        <taxon>Metazoa</taxon>
        <taxon>Ecdysozoa</taxon>
        <taxon>Arthropoda</taxon>
        <taxon>Chelicerata</taxon>
        <taxon>Arachnida</taxon>
        <taxon>Acari</taxon>
        <taxon>Parasitiformes</taxon>
        <taxon>Ixodida</taxon>
        <taxon>Ixodoidea</taxon>
        <taxon>Argasidae</taxon>
        <taxon>Ornithodorinae</taxon>
        <taxon>Alectorobius</taxon>
    </lineage>
</organism>
<feature type="non-terminal residue" evidence="1">
    <location>
        <position position="151"/>
    </location>
</feature>
<feature type="non-terminal residue" evidence="1">
    <location>
        <position position="1"/>
    </location>
</feature>
<sequence length="151" mass="16320">QLVRIGICHFSSLAHKILQVLPADSAAEVLHRELEFRPRGWPIPTLLRRATAESASAPVATSASVSAPAVSSAASSTVATRSSSRPTGKFHRYAFTQQFLAVEVGYGILSVTLIIKFHKAEPVFEMNVSDTTISLEEPVNVLFTNLVAQMT</sequence>
<dbReference type="EMBL" id="GEIB01000881">
    <property type="protein sequence ID" value="JAR87148.1"/>
    <property type="molecule type" value="Transcribed_RNA"/>
</dbReference>
<reference evidence="1" key="1">
    <citation type="submission" date="2016-03" db="EMBL/GenBank/DDBJ databases">
        <title>Gut transcriptome analysis on engorged females of Ornithodoros mimon (Acari: Argasidae) and phylogenetic inferences of soft ticks.</title>
        <authorList>
            <person name="Landulfo G.A."/>
            <person name="Giovanni D."/>
            <person name="Carvalho E."/>
            <person name="Junqueira-de-Azevedo I."/>
            <person name="Patane J."/>
            <person name="Mendoca R."/>
            <person name="Barros-Battesti D."/>
        </authorList>
    </citation>
    <scope>NUCLEOTIDE SEQUENCE</scope>
    <source>
        <strain evidence="1">Females</strain>
        <tissue evidence="1">Gut</tissue>
    </source>
</reference>
<evidence type="ECO:0000313" key="1">
    <source>
        <dbReference type="EMBL" id="JAR87148.1"/>
    </source>
</evidence>
<protein>
    <submittedName>
        <fullName evidence="1">Alternative splicing factor srp55 b52</fullName>
    </submittedName>
</protein>
<proteinExistence type="predicted"/>
<accession>A0A147B8Q5</accession>
<name>A0A147B8Q5_9ACAR</name>